<dbReference type="InterPro" id="IPR002557">
    <property type="entry name" value="Chitin-bd_dom"/>
</dbReference>
<feature type="domain" description="Chitin-binding type-2" evidence="2">
    <location>
        <begin position="40"/>
        <end position="96"/>
    </location>
</feature>
<dbReference type="GO" id="GO:0008061">
    <property type="term" value="F:chitin binding"/>
    <property type="evidence" value="ECO:0007669"/>
    <property type="project" value="InterPro"/>
</dbReference>
<dbReference type="OrthoDB" id="26259at10239"/>
<keyword evidence="1" id="KW-1133">Transmembrane helix</keyword>
<dbReference type="KEGG" id="vg:23301679"/>
<dbReference type="Pfam" id="PF01607">
    <property type="entry name" value="CBM_14"/>
    <property type="match status" value="1"/>
</dbReference>
<feature type="transmembrane region" description="Helical" evidence="1">
    <location>
        <begin position="6"/>
        <end position="22"/>
    </location>
</feature>
<dbReference type="PROSITE" id="PS50940">
    <property type="entry name" value="CHIT_BIND_II"/>
    <property type="match status" value="1"/>
</dbReference>
<dbReference type="EMBL" id="KJ631623">
    <property type="protein sequence ID" value="AJD09206.1"/>
    <property type="molecule type" value="Genomic_DNA"/>
</dbReference>
<evidence type="ECO:0000256" key="1">
    <source>
        <dbReference type="SAM" id="Phobius"/>
    </source>
</evidence>
<keyword evidence="1" id="KW-0812">Transmembrane</keyword>
<keyword evidence="4" id="KW-1185">Reference proteome</keyword>
<evidence type="ECO:0000313" key="4">
    <source>
        <dbReference type="Proteomes" id="UP000202427"/>
    </source>
</evidence>
<dbReference type="RefSeq" id="YP_009118524.1">
    <property type="nucleotide sequence ID" value="NC_026430.1"/>
</dbReference>
<dbReference type="Proteomes" id="UP000202427">
    <property type="component" value="Segment"/>
</dbReference>
<evidence type="ECO:0000313" key="3">
    <source>
        <dbReference type="EMBL" id="AJD09206.1"/>
    </source>
</evidence>
<dbReference type="InterPro" id="IPR036508">
    <property type="entry name" value="Chitin-bd_dom_sf"/>
</dbReference>
<name>A0A0B4UL53_9ABAC</name>
<dbReference type="GeneID" id="23301679"/>
<dbReference type="SUPFAM" id="SSF57625">
    <property type="entry name" value="Invertebrate chitin-binding proteins"/>
    <property type="match status" value="1"/>
</dbReference>
<protein>
    <recommendedName>
        <fullName evidence="2">Chitin-binding type-2 domain-containing protein</fullName>
    </recommendedName>
</protein>
<accession>A0A0B4UL53</accession>
<keyword evidence="1" id="KW-0472">Membrane</keyword>
<proteinExistence type="predicted"/>
<organism evidence="3 4">
    <name type="scientific">Condylorrhiza vestigialis mutiple nucleopolyhedrovirus</name>
    <dbReference type="NCBI Taxonomy" id="1592576"/>
    <lineage>
        <taxon>Viruses</taxon>
        <taxon>Viruses incertae sedis</taxon>
        <taxon>Naldaviricetes</taxon>
        <taxon>Lefavirales</taxon>
        <taxon>Baculoviridae</taxon>
        <taxon>Alphabaculovirus</taxon>
        <taxon>Alphabaculovirus covestigialis</taxon>
    </lineage>
</organism>
<evidence type="ECO:0000259" key="2">
    <source>
        <dbReference type="PROSITE" id="PS50940"/>
    </source>
</evidence>
<dbReference type="GO" id="GO:0005576">
    <property type="term" value="C:extracellular region"/>
    <property type="evidence" value="ECO:0007669"/>
    <property type="project" value="InterPro"/>
</dbReference>
<gene>
    <name evidence="3" type="primary">ORF-41</name>
</gene>
<reference evidence="3 4" key="1">
    <citation type="journal article" date="2009" name="J. Invertebr. Pathol.">
        <title>Identification of a new nucleopolyhedrovirus from naturally-infected Condylorrhiza vestigialis (Guenee) (Lepidoptera: Crambidae) larvae on poplar plantations in South Brazil.</title>
        <authorList>
            <person name="Castro M.E."/>
            <person name="Ribeiro Z.M."/>
            <person name="Santos A.C."/>
            <person name="Souza M.L."/>
            <person name="Machado E.B."/>
            <person name="Sousa N.J."/>
            <person name="Moscardi F."/>
        </authorList>
    </citation>
    <scope>NUCLEOTIDE SEQUENCE [LARGE SCALE GENOMIC DNA]</scope>
</reference>
<dbReference type="Gene3D" id="2.170.140.10">
    <property type="entry name" value="Chitin binding domain"/>
    <property type="match status" value="1"/>
</dbReference>
<dbReference type="SMART" id="SM00494">
    <property type="entry name" value="ChtBD2"/>
    <property type="match status" value="1"/>
</dbReference>
<sequence length="102" mass="11741">MNWLIIIIFIILLFLFIYILNIKQQQQPPPHRKRKKDIVLQRCADAGGFGNVISNYCNKFYMCAGNFVIPLYCGAGFAFNHITRQCEPPDTVDCQGRPFLSL</sequence>